<dbReference type="EMBL" id="PIUK01000001">
    <property type="protein sequence ID" value="MBY6274645.1"/>
    <property type="molecule type" value="Genomic_DNA"/>
</dbReference>
<evidence type="ECO:0000313" key="3">
    <source>
        <dbReference type="Proteomes" id="UP000732377"/>
    </source>
</evidence>
<dbReference type="InterPro" id="IPR018392">
    <property type="entry name" value="LysM"/>
</dbReference>
<dbReference type="SUPFAM" id="SSF54106">
    <property type="entry name" value="LysM domain"/>
    <property type="match status" value="1"/>
</dbReference>
<dbReference type="GO" id="GO:0008932">
    <property type="term" value="F:lytic endotransglycosylase activity"/>
    <property type="evidence" value="ECO:0007669"/>
    <property type="project" value="TreeGrafter"/>
</dbReference>
<dbReference type="PANTHER" id="PTHR33734">
    <property type="entry name" value="LYSM DOMAIN-CONTAINING GPI-ANCHORED PROTEIN 2"/>
    <property type="match status" value="1"/>
</dbReference>
<protein>
    <recommendedName>
        <fullName evidence="1">LysM domain-containing protein</fullName>
    </recommendedName>
</protein>
<dbReference type="InterPro" id="IPR036779">
    <property type="entry name" value="LysM_dom_sf"/>
</dbReference>
<dbReference type="Gene3D" id="3.10.350.10">
    <property type="entry name" value="LysM domain"/>
    <property type="match status" value="1"/>
</dbReference>
<sequence length="109" mass="11845">MAVGRESRLEELGRLYVGGLVAARPTPSGELVAATKDGWVDVYVPCALLPRETQTIYTVRRGDSLWRLARKFGTSPGTIAKANKLTEPYQLTPGQVLIIPGRRAPKGDP</sequence>
<gene>
    <name evidence="2" type="ORF">CWE10_00280</name>
</gene>
<dbReference type="AlphaFoldDB" id="A0A953IAP1"/>
<dbReference type="PANTHER" id="PTHR33734:SF22">
    <property type="entry name" value="MEMBRANE-BOUND LYTIC MUREIN TRANSGLYCOSYLASE D"/>
    <property type="match status" value="1"/>
</dbReference>
<organism evidence="2 3">
    <name type="scientific">Symbiobacterium thermophilum</name>
    <dbReference type="NCBI Taxonomy" id="2734"/>
    <lineage>
        <taxon>Bacteria</taxon>
        <taxon>Bacillati</taxon>
        <taxon>Bacillota</taxon>
        <taxon>Clostridia</taxon>
        <taxon>Eubacteriales</taxon>
        <taxon>Symbiobacteriaceae</taxon>
        <taxon>Symbiobacterium</taxon>
    </lineage>
</organism>
<proteinExistence type="predicted"/>
<evidence type="ECO:0000259" key="1">
    <source>
        <dbReference type="PROSITE" id="PS51782"/>
    </source>
</evidence>
<evidence type="ECO:0000313" key="2">
    <source>
        <dbReference type="EMBL" id="MBY6274645.1"/>
    </source>
</evidence>
<dbReference type="PROSITE" id="PS51782">
    <property type="entry name" value="LYSM"/>
    <property type="match status" value="1"/>
</dbReference>
<dbReference type="Proteomes" id="UP000732377">
    <property type="component" value="Unassembled WGS sequence"/>
</dbReference>
<dbReference type="Pfam" id="PF01476">
    <property type="entry name" value="LysM"/>
    <property type="match status" value="1"/>
</dbReference>
<dbReference type="CDD" id="cd00118">
    <property type="entry name" value="LysM"/>
    <property type="match status" value="1"/>
</dbReference>
<reference evidence="2" key="1">
    <citation type="submission" date="2017-11" db="EMBL/GenBank/DDBJ databases">
        <title>Three new genomes from thermophilic consortium.</title>
        <authorList>
            <person name="Quaggio R."/>
            <person name="Amgarten D."/>
            <person name="Setubal J.C."/>
        </authorList>
    </citation>
    <scope>NUCLEOTIDE SEQUENCE</scope>
    <source>
        <strain evidence="2">ZCTH01-B2</strain>
    </source>
</reference>
<dbReference type="SMART" id="SM00257">
    <property type="entry name" value="LysM"/>
    <property type="match status" value="1"/>
</dbReference>
<name>A0A953IAP1_SYMTR</name>
<accession>A0A953IAP1</accession>
<comment type="caution">
    <text evidence="2">The sequence shown here is derived from an EMBL/GenBank/DDBJ whole genome shotgun (WGS) entry which is preliminary data.</text>
</comment>
<feature type="domain" description="LysM" evidence="1">
    <location>
        <begin position="55"/>
        <end position="99"/>
    </location>
</feature>